<dbReference type="Gene3D" id="3.30.70.1440">
    <property type="entry name" value="Multidrug efflux transporter AcrB pore domain"/>
    <property type="match status" value="1"/>
</dbReference>
<feature type="transmembrane region" description="Helical" evidence="1">
    <location>
        <begin position="948"/>
        <end position="967"/>
    </location>
</feature>
<gene>
    <name evidence="2" type="ORF">UC35_12990</name>
</gene>
<feature type="transmembrane region" description="Helical" evidence="1">
    <location>
        <begin position="849"/>
        <end position="868"/>
    </location>
</feature>
<dbReference type="AlphaFoldDB" id="A0A127JUG2"/>
<evidence type="ECO:0000313" key="3">
    <source>
        <dbReference type="Proteomes" id="UP000070433"/>
    </source>
</evidence>
<keyword evidence="1" id="KW-0472">Membrane</keyword>
<evidence type="ECO:0000313" key="2">
    <source>
        <dbReference type="EMBL" id="AMO23636.1"/>
    </source>
</evidence>
<dbReference type="Gene3D" id="1.20.1640.10">
    <property type="entry name" value="Multidrug efflux transporter AcrB transmembrane domain"/>
    <property type="match status" value="2"/>
</dbReference>
<dbReference type="SUPFAM" id="SSF82866">
    <property type="entry name" value="Multidrug efflux transporter AcrB transmembrane domain"/>
    <property type="match status" value="2"/>
</dbReference>
<feature type="transmembrane region" description="Helical" evidence="1">
    <location>
        <begin position="522"/>
        <end position="544"/>
    </location>
</feature>
<dbReference type="PANTHER" id="PTHR32063">
    <property type="match status" value="1"/>
</dbReference>
<dbReference type="Proteomes" id="UP000070433">
    <property type="component" value="Chromosome"/>
</dbReference>
<accession>A0A127JUG2</accession>
<dbReference type="Pfam" id="PF00873">
    <property type="entry name" value="ACR_tran"/>
    <property type="match status" value="1"/>
</dbReference>
<dbReference type="InterPro" id="IPR027463">
    <property type="entry name" value="AcrB_DN_DC_subdom"/>
</dbReference>
<name>A0A127JUG2_9BURK</name>
<dbReference type="SUPFAM" id="SSF82714">
    <property type="entry name" value="Multidrug efflux transporter AcrB TolC docking domain, DN and DC subdomains"/>
    <property type="match status" value="2"/>
</dbReference>
<feature type="transmembrane region" description="Helical" evidence="1">
    <location>
        <begin position="461"/>
        <end position="480"/>
    </location>
</feature>
<dbReference type="Gene3D" id="3.30.70.1430">
    <property type="entry name" value="Multidrug efflux transporter AcrB pore domain"/>
    <property type="match status" value="2"/>
</dbReference>
<proteinExistence type="predicted"/>
<keyword evidence="1" id="KW-1133">Transmembrane helix</keyword>
<organism evidence="2 3">
    <name type="scientific">Ramlibacter tataouinensis</name>
    <dbReference type="NCBI Taxonomy" id="94132"/>
    <lineage>
        <taxon>Bacteria</taxon>
        <taxon>Pseudomonadati</taxon>
        <taxon>Pseudomonadota</taxon>
        <taxon>Betaproteobacteria</taxon>
        <taxon>Burkholderiales</taxon>
        <taxon>Comamonadaceae</taxon>
        <taxon>Ramlibacter</taxon>
    </lineage>
</organism>
<feature type="transmembrane region" description="Helical" evidence="1">
    <location>
        <begin position="333"/>
        <end position="351"/>
    </location>
</feature>
<sequence length="1038" mass="110575">MNASSWSIRNPVPAVLLFMLLTVLGLIGFQRLQIQHLPDMDLPVISVSAGLEGAAPAQLETEVARKLEDKLASLTLLDHITTTITQGSVAIAVSFQLEKDSEAALSEVRNAIDSARVDLPASMSPPTVSKLTVSGSAIITFTVESGQRDEQDLSWFIDNEIGKAMRAVRGVGSVARVGGIDREVHVDLDPTLMAGLGVTAAQVSARLKSVQTESSGGEGQVGRQRQATRTIATVGTPEEIAAITISLADGRYVRLDQVARISDRHAERTSLAYRDGKPVIAFQITRSKGFSDVQVARDVRAAVNRFSAQHPDVRIIEASNGVTPIQDNYEGSMHLLLEGAALAILVVWWFLRDRRATLISAAALPLSVIPTFGAMYLLGYSLNTVTLLSLSLVIGMLVDDAIVEIENIERHLRMGKTPFQAAMEAADEIGLAVIATTFTLVAVFLPTAFMGGIPGLVFRQFGIVASVAVLASLLVARLLTPMMAAHLLKLKKPDLNQEADGPLMTRYLNWVRAALTRRKTTVFATAAFFVLALLLIPFLPTGFLPAQDMSQTRVTLTLPPGATLQETAAVSRQASALVRRVPGVSSVFVSAGTASTGRGLGASATADVGSATLIVDLVPRGERDLKQAAIESRIREALRALPATRVSVGAGGSGETLTITLAGEDADTLTRAANQAESELRMLKGIGNITSSAALQRPEIQVRPNYERAAALGVTSEALGEAMRMATYGDYSTALPKLNLPERQIPIRVRMDPAVQTDIDAIGQLRAQGSQGAVSLASVADITLGSGPSQIARLDRSRNVTLSVELAGRSIGEVQREALRLPALRNLPAGVRQIESGELQRMGELLQSFGIAMAVGVFCIYAVLVLLFHDFLQPATILSALPLALGGALMALWMTHQAFSMPAVIGVLMLMGIVTKNSILLVEYAVMARREHGLGRLEALVDACHKRVRPIVMTTIAMGAGMLPNALGLGAEPSFRQPMAIVVIGGLLTSTALSLLVVPVVFTYVDDLLLWFRRRLYRARASKGQGSIAVSGTVGSTE</sequence>
<dbReference type="Gene3D" id="3.30.2090.10">
    <property type="entry name" value="Multidrug efflux transporter AcrB TolC docking domain, DN and DC subdomains"/>
    <property type="match status" value="2"/>
</dbReference>
<dbReference type="GO" id="GO:0042910">
    <property type="term" value="F:xenobiotic transmembrane transporter activity"/>
    <property type="evidence" value="ECO:0007669"/>
    <property type="project" value="TreeGrafter"/>
</dbReference>
<dbReference type="PANTHER" id="PTHR32063:SF77">
    <property type="entry name" value="ACR FAMILY TRANSPORT PROTEIN"/>
    <property type="match status" value="1"/>
</dbReference>
<feature type="transmembrane region" description="Helical" evidence="1">
    <location>
        <begin position="875"/>
        <end position="895"/>
    </location>
</feature>
<dbReference type="PATRIC" id="fig|94132.3.peg.2637"/>
<feature type="transmembrane region" description="Helical" evidence="1">
    <location>
        <begin position="358"/>
        <end position="379"/>
    </location>
</feature>
<dbReference type="EMBL" id="CP010951">
    <property type="protein sequence ID" value="AMO23636.1"/>
    <property type="molecule type" value="Genomic_DNA"/>
</dbReference>
<dbReference type="InterPro" id="IPR001036">
    <property type="entry name" value="Acrflvin-R"/>
</dbReference>
<keyword evidence="1 2" id="KW-0812">Transmembrane</keyword>
<dbReference type="PRINTS" id="PR00702">
    <property type="entry name" value="ACRIFLAVINRP"/>
</dbReference>
<dbReference type="RefSeq" id="WP_061500329.1">
    <property type="nucleotide sequence ID" value="NZ_CP010951.1"/>
</dbReference>
<reference evidence="2 3" key="1">
    <citation type="journal article" date="2014" name="Int. J. Syst. Evol. Microbiol.">
        <title>Ramlibacter solisilvae sp. nov., isolated from forest soil, and emended description of the genus Ramlibacter.</title>
        <authorList>
            <person name="Lee H.J."/>
            <person name="Lee S.H."/>
            <person name="Lee S.S."/>
            <person name="Lee J.S."/>
            <person name="Kim Y."/>
            <person name="Kim S.C."/>
            <person name="Jeon C.O."/>
        </authorList>
    </citation>
    <scope>NUCLEOTIDE SEQUENCE [LARGE SCALE GENOMIC DNA]</scope>
    <source>
        <strain evidence="2 3">5-10</strain>
    </source>
</reference>
<dbReference type="Gene3D" id="3.30.70.1320">
    <property type="entry name" value="Multidrug efflux transporter AcrB pore domain like"/>
    <property type="match status" value="1"/>
</dbReference>
<feature type="transmembrane region" description="Helical" evidence="1">
    <location>
        <begin position="979"/>
        <end position="1005"/>
    </location>
</feature>
<evidence type="ECO:0000256" key="1">
    <source>
        <dbReference type="SAM" id="Phobius"/>
    </source>
</evidence>
<keyword evidence="3" id="KW-1185">Reference proteome</keyword>
<feature type="transmembrane region" description="Helical" evidence="1">
    <location>
        <begin position="385"/>
        <end position="408"/>
    </location>
</feature>
<dbReference type="GO" id="GO:0005886">
    <property type="term" value="C:plasma membrane"/>
    <property type="evidence" value="ECO:0007669"/>
    <property type="project" value="TreeGrafter"/>
</dbReference>
<feature type="transmembrane region" description="Helical" evidence="1">
    <location>
        <begin position="429"/>
        <end position="449"/>
    </location>
</feature>
<feature type="transmembrane region" description="Helical" evidence="1">
    <location>
        <begin position="901"/>
        <end position="927"/>
    </location>
</feature>
<dbReference type="OrthoDB" id="9177212at2"/>
<feature type="transmembrane region" description="Helical" evidence="1">
    <location>
        <begin position="12"/>
        <end position="29"/>
    </location>
</feature>
<protein>
    <submittedName>
        <fullName evidence="2">ACR/RND family transmembrane transporter</fullName>
    </submittedName>
</protein>
<dbReference type="SUPFAM" id="SSF82693">
    <property type="entry name" value="Multidrug efflux transporter AcrB pore domain, PN1, PN2, PC1 and PC2 subdomains"/>
    <property type="match status" value="3"/>
</dbReference>